<dbReference type="RefSeq" id="XP_010917571.1">
    <property type="nucleotide sequence ID" value="XM_010919269.1"/>
</dbReference>
<dbReference type="Proteomes" id="UP000504607">
    <property type="component" value="Chromosome 3"/>
</dbReference>
<proteinExistence type="predicted"/>
<evidence type="ECO:0000313" key="2">
    <source>
        <dbReference type="Proteomes" id="UP000504607"/>
    </source>
</evidence>
<feature type="compositionally biased region" description="Pro residues" evidence="1">
    <location>
        <begin position="42"/>
        <end position="64"/>
    </location>
</feature>
<organism evidence="2 3">
    <name type="scientific">Elaeis guineensis var. tenera</name>
    <name type="common">Oil palm</name>
    <dbReference type="NCBI Taxonomy" id="51953"/>
    <lineage>
        <taxon>Eukaryota</taxon>
        <taxon>Viridiplantae</taxon>
        <taxon>Streptophyta</taxon>
        <taxon>Embryophyta</taxon>
        <taxon>Tracheophyta</taxon>
        <taxon>Spermatophyta</taxon>
        <taxon>Magnoliopsida</taxon>
        <taxon>Liliopsida</taxon>
        <taxon>Arecaceae</taxon>
        <taxon>Arecoideae</taxon>
        <taxon>Cocoseae</taxon>
        <taxon>Elaeidinae</taxon>
        <taxon>Elaeis</taxon>
    </lineage>
</organism>
<feature type="compositionally biased region" description="Basic residues" evidence="1">
    <location>
        <begin position="152"/>
        <end position="161"/>
    </location>
</feature>
<gene>
    <name evidence="3" type="primary">LOC105042160</name>
</gene>
<keyword evidence="2" id="KW-1185">Reference proteome</keyword>
<feature type="compositionally biased region" description="Basic and acidic residues" evidence="1">
    <location>
        <begin position="162"/>
        <end position="179"/>
    </location>
</feature>
<evidence type="ECO:0000313" key="3">
    <source>
        <dbReference type="RefSeq" id="XP_010917571.1"/>
    </source>
</evidence>
<feature type="compositionally biased region" description="Low complexity" evidence="1">
    <location>
        <begin position="137"/>
        <end position="146"/>
    </location>
</feature>
<feature type="compositionally biased region" description="Pro residues" evidence="1">
    <location>
        <begin position="21"/>
        <end position="30"/>
    </location>
</feature>
<accession>A0A6I9R0J3</accession>
<dbReference type="AlphaFoldDB" id="A0A6I9R0J3"/>
<dbReference type="InParanoid" id="A0A6I9R0J3"/>
<sequence>MPSPSPTSRHPDPSPITHTPAVPPPSPTPHCPHRPTTTPTLAVPPPSPTSRDPPPVAPPPSPTPRDPHYHSATALTHLYLLYRSPHASPFIFFPSDSQNSLNIKEREREAPLPLVDGNGGSREFDGSDGGSRRWWKPAPDGDGDAVVDGKRGGRARRGRGFRGKDYEALREGKQRQLDL</sequence>
<evidence type="ECO:0000256" key="1">
    <source>
        <dbReference type="SAM" id="MobiDB-lite"/>
    </source>
</evidence>
<protein>
    <submittedName>
        <fullName evidence="3">Probable pathogenesis-related protein ARB_02861</fullName>
    </submittedName>
</protein>
<reference evidence="3" key="1">
    <citation type="submission" date="2025-08" db="UniProtKB">
        <authorList>
            <consortium name="RefSeq"/>
        </authorList>
    </citation>
    <scope>IDENTIFICATION</scope>
</reference>
<feature type="region of interest" description="Disordered" evidence="1">
    <location>
        <begin position="102"/>
        <end position="179"/>
    </location>
</feature>
<feature type="region of interest" description="Disordered" evidence="1">
    <location>
        <begin position="1"/>
        <end position="70"/>
    </location>
</feature>
<name>A0A6I9R0J3_ELAGV</name>